<dbReference type="VEuPathDB" id="FungiDB:PSHT_00476"/>
<dbReference type="EMBL" id="PKSL01000006">
    <property type="protein sequence ID" value="POW16666.1"/>
    <property type="molecule type" value="Genomic_DNA"/>
</dbReference>
<keyword evidence="3" id="KW-1185">Reference proteome</keyword>
<evidence type="ECO:0000256" key="1">
    <source>
        <dbReference type="SAM" id="SignalP"/>
    </source>
</evidence>
<keyword evidence="1" id="KW-0732">Signal</keyword>
<dbReference type="VEuPathDB" id="FungiDB:PSTT_01102"/>
<feature type="chain" id="PRO_5015721868" evidence="1">
    <location>
        <begin position="24"/>
        <end position="235"/>
    </location>
</feature>
<reference evidence="2" key="1">
    <citation type="submission" date="2017-12" db="EMBL/GenBank/DDBJ databases">
        <title>Gene loss provides genomic basis for host adaptation in cereal stripe rust fungi.</title>
        <authorList>
            <person name="Xia C."/>
        </authorList>
    </citation>
    <scope>NUCLEOTIDE SEQUENCE [LARGE SCALE GENOMIC DNA]</scope>
    <source>
        <strain evidence="2">93-210</strain>
    </source>
</reference>
<dbReference type="Proteomes" id="UP000239156">
    <property type="component" value="Unassembled WGS sequence"/>
</dbReference>
<proteinExistence type="predicted"/>
<comment type="caution">
    <text evidence="2">The sequence shown here is derived from an EMBL/GenBank/DDBJ whole genome shotgun (WGS) entry which is preliminary data.</text>
</comment>
<protein>
    <submittedName>
        <fullName evidence="2">Uncharacterized protein</fullName>
    </submittedName>
</protein>
<dbReference type="AlphaFoldDB" id="A0A2S4W4M7"/>
<sequence>MSLRNYFILASIAICAVVNSVGAIPSPSEPTTLGEQTLERRDFYGAANNAYDIAGLAKRSPYAVSPAPPQDNSLIASAKVSARRLIRLTGLENRQVVMLSQMTQGSGPSFGMSQVVAATKEWMRLLHSQETEILIICNAFPTDARVTDAMAALGAGQDYANAIIDIRSATDQATARSKLNVAMTYRSGIEAGQHTLHHHPFIDFTFHENQRNKSRRKCLNADESPALPLLPPSLR</sequence>
<accession>A0A2S4W4M7</accession>
<evidence type="ECO:0000313" key="3">
    <source>
        <dbReference type="Proteomes" id="UP000239156"/>
    </source>
</evidence>
<organism evidence="2 3">
    <name type="scientific">Puccinia striiformis</name>
    <dbReference type="NCBI Taxonomy" id="27350"/>
    <lineage>
        <taxon>Eukaryota</taxon>
        <taxon>Fungi</taxon>
        <taxon>Dikarya</taxon>
        <taxon>Basidiomycota</taxon>
        <taxon>Pucciniomycotina</taxon>
        <taxon>Pucciniomycetes</taxon>
        <taxon>Pucciniales</taxon>
        <taxon>Pucciniaceae</taxon>
        <taxon>Puccinia</taxon>
    </lineage>
</organism>
<gene>
    <name evidence="2" type="ORF">PSTT_01102</name>
</gene>
<name>A0A2S4W4M7_9BASI</name>
<feature type="signal peptide" evidence="1">
    <location>
        <begin position="1"/>
        <end position="23"/>
    </location>
</feature>
<evidence type="ECO:0000313" key="2">
    <source>
        <dbReference type="EMBL" id="POW16666.1"/>
    </source>
</evidence>